<keyword evidence="11" id="KW-1185">Reference proteome</keyword>
<comment type="subcellular location">
    <subcellularLocation>
        <location evidence="1">Mitochondrion outer membrane</location>
        <topology evidence="1">Single-pass membrane protein</topology>
    </subcellularLocation>
</comment>
<evidence type="ECO:0000313" key="11">
    <source>
        <dbReference type="Proteomes" id="UP000094801"/>
    </source>
</evidence>
<organism evidence="10 11">
    <name type="scientific">[Candida] arabinofermentans NRRL YB-2248</name>
    <dbReference type="NCBI Taxonomy" id="983967"/>
    <lineage>
        <taxon>Eukaryota</taxon>
        <taxon>Fungi</taxon>
        <taxon>Dikarya</taxon>
        <taxon>Ascomycota</taxon>
        <taxon>Saccharomycotina</taxon>
        <taxon>Pichiomycetes</taxon>
        <taxon>Pichiales</taxon>
        <taxon>Pichiaceae</taxon>
        <taxon>Ogataea</taxon>
        <taxon>Ogataea/Candida clade</taxon>
    </lineage>
</organism>
<dbReference type="EMBL" id="KV453860">
    <property type="protein sequence ID" value="ODV83855.1"/>
    <property type="molecule type" value="Genomic_DNA"/>
</dbReference>
<keyword evidence="8" id="KW-0496">Mitochondrion</keyword>
<evidence type="ECO:0000256" key="5">
    <source>
        <dbReference type="ARBA" id="ARBA00022787"/>
    </source>
</evidence>
<evidence type="ECO:0000256" key="2">
    <source>
        <dbReference type="ARBA" id="ARBA00010917"/>
    </source>
</evidence>
<keyword evidence="7" id="KW-1133">Transmembrane helix</keyword>
<evidence type="ECO:0000313" key="10">
    <source>
        <dbReference type="EMBL" id="ODV83855.1"/>
    </source>
</evidence>
<evidence type="ECO:0000256" key="8">
    <source>
        <dbReference type="ARBA" id="ARBA00023128"/>
    </source>
</evidence>
<dbReference type="PANTHER" id="PTHR34944">
    <property type="entry name" value="MITOCHONDRIAL IMPORT RECEPTOR SUBUNIT TOM7"/>
    <property type="match status" value="1"/>
</dbReference>
<evidence type="ECO:0000256" key="7">
    <source>
        <dbReference type="ARBA" id="ARBA00022989"/>
    </source>
</evidence>
<dbReference type="InterPro" id="IPR012621">
    <property type="entry name" value="Tom7"/>
</dbReference>
<dbReference type="Pfam" id="PF08038">
    <property type="entry name" value="Tom7"/>
    <property type="match status" value="1"/>
</dbReference>
<evidence type="ECO:0000256" key="1">
    <source>
        <dbReference type="ARBA" id="ARBA00004572"/>
    </source>
</evidence>
<reference evidence="11" key="1">
    <citation type="submission" date="2016-04" db="EMBL/GenBank/DDBJ databases">
        <title>Comparative genomics of biotechnologically important yeasts.</title>
        <authorList>
            <consortium name="DOE Joint Genome Institute"/>
            <person name="Riley R."/>
            <person name="Haridas S."/>
            <person name="Wolfe K.H."/>
            <person name="Lopes M.R."/>
            <person name="Hittinger C.T."/>
            <person name="Goker M."/>
            <person name="Salamov A."/>
            <person name="Wisecaver J."/>
            <person name="Long T.M."/>
            <person name="Aerts A.L."/>
            <person name="Barry K."/>
            <person name="Choi C."/>
            <person name="Clum A."/>
            <person name="Coughlan A.Y."/>
            <person name="Deshpande S."/>
            <person name="Douglass A.P."/>
            <person name="Hanson S.J."/>
            <person name="Klenk H.-P."/>
            <person name="Labutti K."/>
            <person name="Lapidus A."/>
            <person name="Lindquist E."/>
            <person name="Lipzen A."/>
            <person name="Meier-Kolthoff J.P."/>
            <person name="Ohm R.A."/>
            <person name="Otillar R.P."/>
            <person name="Pangilinan J."/>
            <person name="Peng Y."/>
            <person name="Rokas A."/>
            <person name="Rosa C.A."/>
            <person name="Scheuner C."/>
            <person name="Sibirny A.A."/>
            <person name="Slot J.C."/>
            <person name="Stielow J.B."/>
            <person name="Sun H."/>
            <person name="Kurtzman C.P."/>
            <person name="Blackwell M."/>
            <person name="Grigoriev I.V."/>
            <person name="Jeffries T.W."/>
        </authorList>
    </citation>
    <scope>NUCLEOTIDE SEQUENCE [LARGE SCALE GENOMIC DNA]</scope>
    <source>
        <strain evidence="11">NRRL YB-2248</strain>
    </source>
</reference>
<name>A0A1E4SWH6_9ASCO</name>
<evidence type="ECO:0000256" key="4">
    <source>
        <dbReference type="ARBA" id="ARBA00022692"/>
    </source>
</evidence>
<dbReference type="PANTHER" id="PTHR34944:SF2">
    <property type="entry name" value="MITOCHONDRIAL IMPORT RECEPTOR SUBUNIT TOM7"/>
    <property type="match status" value="1"/>
</dbReference>
<dbReference type="STRING" id="983967.A0A1E4SWH6"/>
<evidence type="ECO:0000256" key="6">
    <source>
        <dbReference type="ARBA" id="ARBA00022927"/>
    </source>
</evidence>
<comment type="similarity">
    <text evidence="2">Belongs to the Tom7 family.</text>
</comment>
<keyword evidence="9" id="KW-0472">Membrane</keyword>
<accession>A0A1E4SWH6</accession>
<dbReference type="AlphaFoldDB" id="A0A1E4SWH6"/>
<dbReference type="GO" id="GO:0030150">
    <property type="term" value="P:protein import into mitochondrial matrix"/>
    <property type="evidence" value="ECO:0007669"/>
    <property type="project" value="InterPro"/>
</dbReference>
<keyword evidence="3" id="KW-0813">Transport</keyword>
<gene>
    <name evidence="10" type="ORF">CANARDRAFT_29587</name>
</gene>
<keyword evidence="4" id="KW-0812">Transmembrane</keyword>
<protein>
    <recommendedName>
        <fullName evidence="12">Tom7-domain-containing protein</fullName>
    </recommendedName>
</protein>
<evidence type="ECO:0008006" key="12">
    <source>
        <dbReference type="Google" id="ProtNLM"/>
    </source>
</evidence>
<keyword evidence="5" id="KW-1000">Mitochondrion outer membrane</keyword>
<keyword evidence="6" id="KW-0653">Protein transport</keyword>
<sequence>MSGLNLSEESKERFGKVIESSKNIAHYAWLPLILYLGWQSTSNKPSLINLLSPLPTA</sequence>
<dbReference type="OrthoDB" id="284357at2759"/>
<dbReference type="GO" id="GO:0045040">
    <property type="term" value="P:protein insertion into mitochondrial outer membrane"/>
    <property type="evidence" value="ECO:0007669"/>
    <property type="project" value="TreeGrafter"/>
</dbReference>
<dbReference type="Proteomes" id="UP000094801">
    <property type="component" value="Unassembled WGS sequence"/>
</dbReference>
<proteinExistence type="inferred from homology"/>
<evidence type="ECO:0000256" key="9">
    <source>
        <dbReference type="ARBA" id="ARBA00023136"/>
    </source>
</evidence>
<dbReference type="GO" id="GO:0005742">
    <property type="term" value="C:mitochondrial outer membrane translocase complex"/>
    <property type="evidence" value="ECO:0007669"/>
    <property type="project" value="InterPro"/>
</dbReference>
<evidence type="ECO:0000256" key="3">
    <source>
        <dbReference type="ARBA" id="ARBA00022448"/>
    </source>
</evidence>